<dbReference type="AlphaFoldDB" id="A0A2N0ZKC8"/>
<reference evidence="2 3" key="1">
    <citation type="journal article" date="2010" name="Int. J. Syst. Evol. Microbiol.">
        <title>Bacillus horneckiae sp. nov., isolated from a spacecraft-assembly clean room.</title>
        <authorList>
            <person name="Vaishampayan P."/>
            <person name="Probst A."/>
            <person name="Krishnamurthi S."/>
            <person name="Ghosh S."/>
            <person name="Osman S."/>
            <person name="McDowall A."/>
            <person name="Ruckmani A."/>
            <person name="Mayilraj S."/>
            <person name="Venkateswaran K."/>
        </authorList>
    </citation>
    <scope>NUCLEOTIDE SEQUENCE [LARGE SCALE GENOMIC DNA]</scope>
    <source>
        <strain evidence="3">1PO1SC</strain>
    </source>
</reference>
<evidence type="ECO:0000313" key="2">
    <source>
        <dbReference type="EMBL" id="PKG29971.1"/>
    </source>
</evidence>
<protein>
    <recommendedName>
        <fullName evidence="1">UPF0637 protein CWS20_05525</fullName>
    </recommendedName>
</protein>
<dbReference type="Pfam" id="PF06335">
    <property type="entry name" value="DUF1054"/>
    <property type="match status" value="1"/>
</dbReference>
<dbReference type="RefSeq" id="WP_066196812.1">
    <property type="nucleotide sequence ID" value="NZ_JAMAUX010000003.1"/>
</dbReference>
<dbReference type="Proteomes" id="UP000233343">
    <property type="component" value="Unassembled WGS sequence"/>
</dbReference>
<comment type="caution">
    <text evidence="2">The sequence shown here is derived from an EMBL/GenBank/DDBJ whole genome shotgun (WGS) entry which is preliminary data.</text>
</comment>
<evidence type="ECO:0000256" key="1">
    <source>
        <dbReference type="HAMAP-Rule" id="MF_01851"/>
    </source>
</evidence>
<comment type="similarity">
    <text evidence="1">Belongs to the UPF0637 family.</text>
</comment>
<organism evidence="2 3">
    <name type="scientific">Cytobacillus horneckiae</name>
    <dbReference type="NCBI Taxonomy" id="549687"/>
    <lineage>
        <taxon>Bacteria</taxon>
        <taxon>Bacillati</taxon>
        <taxon>Bacillota</taxon>
        <taxon>Bacilli</taxon>
        <taxon>Bacillales</taxon>
        <taxon>Bacillaceae</taxon>
        <taxon>Cytobacillus</taxon>
    </lineage>
</organism>
<dbReference type="InterPro" id="IPR009403">
    <property type="entry name" value="UPF0637"/>
</dbReference>
<accession>A0A2N0ZKC8</accession>
<dbReference type="PIRSF" id="PIRSF021332">
    <property type="entry name" value="DUF1054"/>
    <property type="match status" value="1"/>
</dbReference>
<proteinExistence type="inferred from homology"/>
<sequence>MSFNGFTNDDFNVFTINGLDERMDALKTTIRPKLEELGELFAPMLSVATGDEMHMHVAKHARRTKNPPKDTWVAFANNARGYKMLPHFQIGLWETHVFVWFAVIYEAPNKVELGKLLQSKIGKLYKDIPNDFMWSLDHTKPAATKHGDLSKEELSSMFTRLQNVKKAEILCGINIPRDEAVKMSGRDFIARTETVFNSLIPLYKMA</sequence>
<gene>
    <name evidence="2" type="ORF">CWS20_05525</name>
</gene>
<evidence type="ECO:0000313" key="3">
    <source>
        <dbReference type="Proteomes" id="UP000233343"/>
    </source>
</evidence>
<dbReference type="InterPro" id="IPR053707">
    <property type="entry name" value="UPF0637_domain_sf"/>
</dbReference>
<name>A0A2N0ZKC8_9BACI</name>
<dbReference type="Gene3D" id="3.30.930.20">
    <property type="entry name" value="Protein of unknown function DUF1054"/>
    <property type="match status" value="1"/>
</dbReference>
<keyword evidence="3" id="KW-1185">Reference proteome</keyword>
<dbReference type="SUPFAM" id="SSF142913">
    <property type="entry name" value="YktB/PF0168-like"/>
    <property type="match status" value="1"/>
</dbReference>
<dbReference type="HAMAP" id="MF_01851">
    <property type="entry name" value="UPF0637"/>
    <property type="match status" value="1"/>
</dbReference>
<dbReference type="EMBL" id="PISD01000009">
    <property type="protein sequence ID" value="PKG29971.1"/>
    <property type="molecule type" value="Genomic_DNA"/>
</dbReference>